<proteinExistence type="inferred from homology"/>
<dbReference type="EMBL" id="GL883009">
    <property type="protein sequence ID" value="EGG22569.1"/>
    <property type="molecule type" value="Genomic_DNA"/>
</dbReference>
<evidence type="ECO:0000256" key="3">
    <source>
        <dbReference type="ARBA" id="ARBA00011881"/>
    </source>
</evidence>
<name>F4PQA6_CACFS</name>
<dbReference type="InterPro" id="IPR004821">
    <property type="entry name" value="Cyt_trans-like"/>
</dbReference>
<dbReference type="SUPFAM" id="SSF52374">
    <property type="entry name" value="Nucleotidylyl transferase"/>
    <property type="match status" value="1"/>
</dbReference>
<keyword evidence="10" id="KW-0496">Mitochondrion</keyword>
<keyword evidence="7 12" id="KW-0547">Nucleotide-binding</keyword>
<dbReference type="STRING" id="1054147.F4PQA6"/>
<dbReference type="GO" id="GO:0009435">
    <property type="term" value="P:NAD+ biosynthetic process"/>
    <property type="evidence" value="ECO:0007669"/>
    <property type="project" value="UniProtKB-UniPathway"/>
</dbReference>
<dbReference type="RefSeq" id="XP_004360420.1">
    <property type="nucleotide sequence ID" value="XM_004360363.1"/>
</dbReference>
<dbReference type="PANTHER" id="PTHR12039:SF0">
    <property type="entry name" value="NICOTINAMIDE-NUCLEOTIDE ADENYLYLTRANSFERASE"/>
    <property type="match status" value="1"/>
</dbReference>
<comment type="pathway">
    <text evidence="12">Cofactor biosynthesis; NAD(+) biosynthesis; NAD(+) from nicotinamide D-ribonucleotide: step 1/1.</text>
</comment>
<keyword evidence="9 12" id="KW-0520">NAD</keyword>
<evidence type="ECO:0000256" key="4">
    <source>
        <dbReference type="ARBA" id="ARBA00022642"/>
    </source>
</evidence>
<dbReference type="GO" id="GO:0000309">
    <property type="term" value="F:nicotinamide-nucleotide adenylyltransferase activity"/>
    <property type="evidence" value="ECO:0007669"/>
    <property type="project" value="UniProtKB-EC"/>
</dbReference>
<evidence type="ECO:0000313" key="15">
    <source>
        <dbReference type="Proteomes" id="UP000007797"/>
    </source>
</evidence>
<dbReference type="OMA" id="QPWKENI"/>
<dbReference type="Proteomes" id="UP000007797">
    <property type="component" value="Unassembled WGS sequence"/>
</dbReference>
<comment type="catalytic activity">
    <reaction evidence="12">
        <text>nicotinate beta-D-ribonucleotide + ATP + H(+) = deamido-NAD(+) + diphosphate</text>
        <dbReference type="Rhea" id="RHEA:22860"/>
        <dbReference type="ChEBI" id="CHEBI:15378"/>
        <dbReference type="ChEBI" id="CHEBI:30616"/>
        <dbReference type="ChEBI" id="CHEBI:33019"/>
        <dbReference type="ChEBI" id="CHEBI:57502"/>
        <dbReference type="ChEBI" id="CHEBI:58437"/>
        <dbReference type="EC" id="2.7.7.18"/>
    </reaction>
</comment>
<evidence type="ECO:0000256" key="1">
    <source>
        <dbReference type="ARBA" id="ARBA00001946"/>
    </source>
</evidence>
<evidence type="ECO:0000256" key="11">
    <source>
        <dbReference type="ARBA" id="ARBA00093425"/>
    </source>
</evidence>
<evidence type="ECO:0000256" key="12">
    <source>
        <dbReference type="RuleBase" id="RU362021"/>
    </source>
</evidence>
<reference evidence="15" key="1">
    <citation type="journal article" date="2011" name="Genome Res.">
        <title>Phylogeny-wide analysis of social amoeba genomes highlights ancient origins for complex intercellular communication.</title>
        <authorList>
            <person name="Heidel A.J."/>
            <person name="Lawal H.M."/>
            <person name="Felder M."/>
            <person name="Schilde C."/>
            <person name="Helps N.R."/>
            <person name="Tunggal B."/>
            <person name="Rivero F."/>
            <person name="John U."/>
            <person name="Schleicher M."/>
            <person name="Eichinger L."/>
            <person name="Platzer M."/>
            <person name="Noegel A.A."/>
            <person name="Schaap P."/>
            <person name="Gloeckner G."/>
        </authorList>
    </citation>
    <scope>NUCLEOTIDE SEQUENCE [LARGE SCALE GENOMIC DNA]</scope>
    <source>
        <strain evidence="15">SH3</strain>
    </source>
</reference>
<keyword evidence="6 12" id="KW-0548">Nucleotidyltransferase</keyword>
<evidence type="ECO:0000256" key="9">
    <source>
        <dbReference type="ARBA" id="ARBA00023027"/>
    </source>
</evidence>
<dbReference type="GO" id="GO:0004515">
    <property type="term" value="F:nicotinate-nucleotide adenylyltransferase activity"/>
    <property type="evidence" value="ECO:0007669"/>
    <property type="project" value="UniProtKB-EC"/>
</dbReference>
<sequence>MTQDYIFPIDKLDQEWMTDTKNKDIQPVVLLACGSFNPITFMHLRMFEICKDWCNNHTGDNGKKYHVIGGYMSPVGDAYKKATLIAAHYRLQIVNLAVMSSEWVMMDKWESMNLDFTPTRQVLDHFHLYVNNHFKQIMDPASYRPVQIKLICGADLLASFNVPNLWDEEDMKIITSDKYGIICIERPGTNFQEILDANPILQANKNNIYHVPVGITNDLSSTKIRDMISKGLSINYLTEAPVIDYIHKNNLYGYQKK</sequence>
<keyword evidence="8 12" id="KW-0067">ATP-binding</keyword>
<evidence type="ECO:0000256" key="10">
    <source>
        <dbReference type="ARBA" id="ARBA00023128"/>
    </source>
</evidence>
<dbReference type="PANTHER" id="PTHR12039">
    <property type="entry name" value="NICOTINAMIDE MONONUCLEOTIDE ADENYLYLTRANSFERASE"/>
    <property type="match status" value="1"/>
</dbReference>
<evidence type="ECO:0000313" key="14">
    <source>
        <dbReference type="EMBL" id="EGG22569.1"/>
    </source>
</evidence>
<evidence type="ECO:0000259" key="13">
    <source>
        <dbReference type="Pfam" id="PF01467"/>
    </source>
</evidence>
<comment type="subcellular location">
    <subcellularLocation>
        <location evidence="2">Mitochondrion</location>
    </subcellularLocation>
</comment>
<dbReference type="EC" id="2.7.7.18" evidence="12"/>
<dbReference type="GeneID" id="14874733"/>
<evidence type="ECO:0000256" key="7">
    <source>
        <dbReference type="ARBA" id="ARBA00022741"/>
    </source>
</evidence>
<dbReference type="OrthoDB" id="422187at2759"/>
<comment type="function">
    <text evidence="11">Catalyzes the formation of NAD(+) from nicotinamide mononucleotide (NMN) and ATP. Can also use the deamidated form; nicotinic acid mononucleotide (NaMN) as substrate with the same efficiency. Can use triazofurin monophosphate (TrMP) as substrate. Can also use GTP and ITP as nucleotide donors. Also catalyzes the reverse reaction, i.e. the pyrophosphorolytic cleavage of NAD(+). For the pyrophosphorolytic activity, can use NAD(+), NADH, NaAD, nicotinic acid adenine dinucleotide phosphate (NHD), nicotinamide guanine dinucleotide (NGD) as substrates. Fails to cleave phosphorylated dinucleotides NADP(+), NADPH and NaADP(+). Protects against axonal degeneration following injury. May be involved in the maintenance of axonal integrity. Also functions as a stress-response chaperone protein that prevents toxic aggregation of proteins; this function may be independent of its NAD(+) synthesis activity.</text>
</comment>
<feature type="domain" description="Cytidyltransferase-like" evidence="13">
    <location>
        <begin position="31"/>
        <end position="226"/>
    </location>
</feature>
<protein>
    <recommendedName>
        <fullName evidence="12">Nicotinamide-nucleotide adenylyltransferase</fullName>
        <ecNumber evidence="12">2.7.7.1</ecNumber>
        <ecNumber evidence="12">2.7.7.18</ecNumber>
    </recommendedName>
</protein>
<accession>F4PQA6</accession>
<dbReference type="NCBIfam" id="TIGR00482">
    <property type="entry name" value="nicotinate (nicotinamide) nucleotide adenylyltransferase"/>
    <property type="match status" value="1"/>
</dbReference>
<dbReference type="InterPro" id="IPR014729">
    <property type="entry name" value="Rossmann-like_a/b/a_fold"/>
</dbReference>
<keyword evidence="15" id="KW-1185">Reference proteome</keyword>
<dbReference type="KEGG" id="dfa:DFA_04699"/>
<organism evidence="14 15">
    <name type="scientific">Cavenderia fasciculata</name>
    <name type="common">Slime mold</name>
    <name type="synonym">Dictyostelium fasciculatum</name>
    <dbReference type="NCBI Taxonomy" id="261658"/>
    <lineage>
        <taxon>Eukaryota</taxon>
        <taxon>Amoebozoa</taxon>
        <taxon>Evosea</taxon>
        <taxon>Eumycetozoa</taxon>
        <taxon>Dictyostelia</taxon>
        <taxon>Acytosteliales</taxon>
        <taxon>Cavenderiaceae</taxon>
        <taxon>Cavenderia</taxon>
    </lineage>
</organism>
<gene>
    <name evidence="14" type="ORF">DFA_04699</name>
</gene>
<keyword evidence="4 12" id="KW-0662">Pyridine nucleotide biosynthesis</keyword>
<dbReference type="FunFam" id="3.40.50.620:FF:000221">
    <property type="entry name" value="Nicotinamide/nicotinic acid mononucleotide adenylyltransferase 3"/>
    <property type="match status" value="1"/>
</dbReference>
<evidence type="ECO:0000256" key="6">
    <source>
        <dbReference type="ARBA" id="ARBA00022695"/>
    </source>
</evidence>
<comment type="subunit">
    <text evidence="3">Homotetramer.</text>
</comment>
<dbReference type="EC" id="2.7.7.1" evidence="12"/>
<keyword evidence="5 12" id="KW-0808">Transferase</keyword>
<comment type="catalytic activity">
    <reaction evidence="12">
        <text>beta-nicotinamide D-ribonucleotide + ATP + H(+) = diphosphate + NAD(+)</text>
        <dbReference type="Rhea" id="RHEA:21360"/>
        <dbReference type="ChEBI" id="CHEBI:14649"/>
        <dbReference type="ChEBI" id="CHEBI:15378"/>
        <dbReference type="ChEBI" id="CHEBI:30616"/>
        <dbReference type="ChEBI" id="CHEBI:33019"/>
        <dbReference type="ChEBI" id="CHEBI:57540"/>
        <dbReference type="EC" id="2.7.7.1"/>
    </reaction>
</comment>
<comment type="similarity">
    <text evidence="12">Belongs to the eukaryotic NMN adenylyltransferase family.</text>
</comment>
<dbReference type="InterPro" id="IPR051182">
    <property type="entry name" value="Euk_NMN_adenylyltrnsfrase"/>
</dbReference>
<evidence type="ECO:0000256" key="8">
    <source>
        <dbReference type="ARBA" id="ARBA00022840"/>
    </source>
</evidence>
<dbReference type="Pfam" id="PF01467">
    <property type="entry name" value="CTP_transf_like"/>
    <property type="match status" value="1"/>
</dbReference>
<evidence type="ECO:0000256" key="2">
    <source>
        <dbReference type="ARBA" id="ARBA00004173"/>
    </source>
</evidence>
<dbReference type="GO" id="GO:0005524">
    <property type="term" value="F:ATP binding"/>
    <property type="evidence" value="ECO:0007669"/>
    <property type="project" value="UniProtKB-KW"/>
</dbReference>
<evidence type="ECO:0000256" key="5">
    <source>
        <dbReference type="ARBA" id="ARBA00022679"/>
    </source>
</evidence>
<dbReference type="InterPro" id="IPR005248">
    <property type="entry name" value="NadD/NMNAT"/>
</dbReference>
<comment type="cofactor">
    <cofactor evidence="1">
        <name>Mg(2+)</name>
        <dbReference type="ChEBI" id="CHEBI:18420"/>
    </cofactor>
</comment>
<dbReference type="AlphaFoldDB" id="F4PQA6"/>
<dbReference type="UniPathway" id="UPA00253">
    <property type="reaction ID" value="UER00600"/>
</dbReference>
<dbReference type="GO" id="GO:0005759">
    <property type="term" value="C:mitochondrial matrix"/>
    <property type="evidence" value="ECO:0007669"/>
    <property type="project" value="UniProtKB-ARBA"/>
</dbReference>
<dbReference type="Gene3D" id="3.40.50.620">
    <property type="entry name" value="HUPs"/>
    <property type="match status" value="1"/>
</dbReference>